<dbReference type="AlphaFoldDB" id="A0A0H3ED40"/>
<dbReference type="Proteomes" id="UP000002312">
    <property type="component" value="Chromosome"/>
</dbReference>
<accession>A0A0H3ED40</accession>
<protein>
    <submittedName>
        <fullName evidence="1">Uncharacterized protein</fullName>
    </submittedName>
</protein>
<organism evidence="1 2">
    <name type="scientific">Bifidobacterium bifidum (strain PRL2010)</name>
    <dbReference type="NCBI Taxonomy" id="702459"/>
    <lineage>
        <taxon>Bacteria</taxon>
        <taxon>Bacillati</taxon>
        <taxon>Actinomycetota</taxon>
        <taxon>Actinomycetes</taxon>
        <taxon>Bifidobacteriales</taxon>
        <taxon>Bifidobacteriaceae</taxon>
        <taxon>Bifidobacterium</taxon>
    </lineage>
</organism>
<evidence type="ECO:0000313" key="2">
    <source>
        <dbReference type="Proteomes" id="UP000002312"/>
    </source>
</evidence>
<dbReference type="RefSeq" id="WP_013389994.1">
    <property type="nucleotide sequence ID" value="NC_014638.1"/>
</dbReference>
<reference evidence="1 2" key="1">
    <citation type="journal article" date="2010" name="Proc. Natl. Acad. Sci. U.S.A.">
        <title>Genome analysis of Bifidobacterium bifidum PRL2010 reveals metabolic pathways for host-derived glycan foraging.</title>
        <authorList>
            <person name="Turroni F."/>
            <person name="Bottacini F."/>
            <person name="Foroni E."/>
            <person name="Mulder I."/>
            <person name="Kim J.H."/>
            <person name="Zomer A."/>
            <person name="Sanchez B."/>
            <person name="Bidossi A."/>
            <person name="Ferrarini A."/>
            <person name="Giubellini V."/>
            <person name="Delledonne M."/>
            <person name="Henrissat B."/>
            <person name="Coutinho P."/>
            <person name="Oggioni M."/>
            <person name="Fitzgerald G.F."/>
            <person name="Mills D."/>
            <person name="Margolles A."/>
            <person name="Kelly D."/>
            <person name="van Sinderen D."/>
            <person name="Ventura M."/>
        </authorList>
    </citation>
    <scope>NUCLEOTIDE SEQUENCE [LARGE SCALE GENOMIC DNA]</scope>
    <source>
        <strain evidence="1 2">PRL2010</strain>
    </source>
</reference>
<dbReference type="HOGENOM" id="CLU_1666004_0_0_11"/>
<sequence length="158" mass="18679">MSFLFRHRDPGSRHVYRYGPLRITCVDRDVPIDVRVNAHLMYKVVLSWEDKARCATPFDMIARDLGEFWLLDQWSTVGLHGWTRSPLNYGSSSTILRLFTSAFFHAAHARRPRYVQLLDEHRHAARHRAQPVADRLERWANRRTNRRCAYAGRPWKPP</sequence>
<dbReference type="EMBL" id="CP001840">
    <property type="protein sequence ID" value="ADP36175.1"/>
    <property type="molecule type" value="Genomic_DNA"/>
</dbReference>
<gene>
    <name evidence="1" type="ordered locus">BBPR_1111</name>
</gene>
<proteinExistence type="predicted"/>
<dbReference type="PATRIC" id="fig|702459.3.peg.1148"/>
<evidence type="ECO:0000313" key="1">
    <source>
        <dbReference type="EMBL" id="ADP36175.1"/>
    </source>
</evidence>
<name>A0A0H3ED40_BIFBP</name>
<dbReference type="KEGG" id="bbp:BBPR_1111"/>